<dbReference type="AlphaFoldDB" id="A0A1I8BD66"/>
<proteinExistence type="inferred from homology"/>
<dbReference type="PROSITE" id="PS51843">
    <property type="entry name" value="NR_LBD"/>
    <property type="match status" value="1"/>
</dbReference>
<evidence type="ECO:0000256" key="3">
    <source>
        <dbReference type="ARBA" id="ARBA00023163"/>
    </source>
</evidence>
<dbReference type="PANTHER" id="PTHR45886">
    <property type="entry name" value="NUCLEAR HORMONE RECEPTOR FAMILY-RELATED-RELATED"/>
    <property type="match status" value="1"/>
</dbReference>
<organism evidence="6 7">
    <name type="scientific">Meloidogyne hapla</name>
    <name type="common">Root-knot nematode worm</name>
    <dbReference type="NCBI Taxonomy" id="6305"/>
    <lineage>
        <taxon>Eukaryota</taxon>
        <taxon>Metazoa</taxon>
        <taxon>Ecdysozoa</taxon>
        <taxon>Nematoda</taxon>
        <taxon>Chromadorea</taxon>
        <taxon>Rhabditida</taxon>
        <taxon>Tylenchina</taxon>
        <taxon>Tylenchomorpha</taxon>
        <taxon>Tylenchoidea</taxon>
        <taxon>Meloidogynidae</taxon>
        <taxon>Meloidogyninae</taxon>
        <taxon>Meloidogyne</taxon>
    </lineage>
</organism>
<reference evidence="7" key="1">
    <citation type="submission" date="2016-11" db="UniProtKB">
        <authorList>
            <consortium name="WormBaseParasite"/>
        </authorList>
    </citation>
    <scope>IDENTIFICATION</scope>
</reference>
<dbReference type="PANTHER" id="PTHR45886:SF18">
    <property type="entry name" value="NR LBD DOMAIN-CONTAINING PROTEIN-RELATED"/>
    <property type="match status" value="1"/>
</dbReference>
<protein>
    <submittedName>
        <fullName evidence="7">NR LBD domain-containing protein</fullName>
    </submittedName>
</protein>
<dbReference type="WBParaSite" id="MhA1_Contig1921.frz3.gene16">
    <property type="protein sequence ID" value="MhA1_Contig1921.frz3.gene16"/>
    <property type="gene ID" value="MhA1_Contig1921.frz3.gene16"/>
</dbReference>
<evidence type="ECO:0000259" key="5">
    <source>
        <dbReference type="PROSITE" id="PS51843"/>
    </source>
</evidence>
<keyword evidence="6" id="KW-1185">Reference proteome</keyword>
<dbReference type="SUPFAM" id="SSF48508">
    <property type="entry name" value="Nuclear receptor ligand-binding domain"/>
    <property type="match status" value="1"/>
</dbReference>
<evidence type="ECO:0000256" key="4">
    <source>
        <dbReference type="ARBA" id="ARBA00023170"/>
    </source>
</evidence>
<dbReference type="Pfam" id="PF00104">
    <property type="entry name" value="Hormone_recep"/>
    <property type="match status" value="1"/>
</dbReference>
<accession>A0A1I8BD66</accession>
<keyword evidence="3" id="KW-0804">Transcription</keyword>
<dbReference type="InterPro" id="IPR000536">
    <property type="entry name" value="Nucl_hrmn_rcpt_lig-bd"/>
</dbReference>
<evidence type="ECO:0000256" key="2">
    <source>
        <dbReference type="ARBA" id="ARBA00023015"/>
    </source>
</evidence>
<dbReference type="SMART" id="SM00430">
    <property type="entry name" value="HOLI"/>
    <property type="match status" value="1"/>
</dbReference>
<dbReference type="Proteomes" id="UP000095281">
    <property type="component" value="Unplaced"/>
</dbReference>
<keyword evidence="2" id="KW-0805">Transcription regulation</keyword>
<sequence>MELLLRISEAQSRIRNAFMDFDDKQFLSMRFNSLQDILIFGPNIISKSSEFSEMPNILSQKEFYETNAQFGQFTQRTAKCVLVEKLLCIGIFKALPVFPKLDLKDKLIILQFVAPALSMLGNCFVSYELGSHTWMRKDGSYPMAAFSDQFSFRNDKKLFSLAIKSFNKPIEPFFRIGIVKEEFCLILALLFSNSDIPGLSETARNILSIESFRYSKMLLRYLQIYLGQDAGTKKYAECIHLIGNTFLAAKNFNLLITYKEAFYKRATVRSMMPTCLKAII</sequence>
<name>A0A1I8BD66_MELHA</name>
<dbReference type="InterPro" id="IPR035500">
    <property type="entry name" value="NHR-like_dom_sf"/>
</dbReference>
<dbReference type="Gene3D" id="1.10.565.10">
    <property type="entry name" value="Retinoid X Receptor"/>
    <property type="match status" value="1"/>
</dbReference>
<feature type="domain" description="NR LBD" evidence="5">
    <location>
        <begin position="47"/>
        <end position="280"/>
    </location>
</feature>
<evidence type="ECO:0000313" key="6">
    <source>
        <dbReference type="Proteomes" id="UP000095281"/>
    </source>
</evidence>
<comment type="similarity">
    <text evidence="1">Belongs to the nuclear hormone receptor family.</text>
</comment>
<evidence type="ECO:0000313" key="7">
    <source>
        <dbReference type="WBParaSite" id="MhA1_Contig1921.frz3.gene16"/>
    </source>
</evidence>
<keyword evidence="4" id="KW-0675">Receptor</keyword>
<evidence type="ECO:0000256" key="1">
    <source>
        <dbReference type="ARBA" id="ARBA00005993"/>
    </source>
</evidence>